<dbReference type="SUPFAM" id="SSF51261">
    <property type="entry name" value="Duplicated hybrid motif"/>
    <property type="match status" value="1"/>
</dbReference>
<dbReference type="GO" id="GO:0004222">
    <property type="term" value="F:metalloendopeptidase activity"/>
    <property type="evidence" value="ECO:0007669"/>
    <property type="project" value="TreeGrafter"/>
</dbReference>
<dbReference type="EMBL" id="JACRSY010000012">
    <property type="protein sequence ID" value="MBC8579705.1"/>
    <property type="molecule type" value="Genomic_DNA"/>
</dbReference>
<keyword evidence="1" id="KW-1133">Transmembrane helix</keyword>
<accession>A0A926EJI9</accession>
<dbReference type="InterPro" id="IPR011055">
    <property type="entry name" value="Dup_hybrid_motif"/>
</dbReference>
<dbReference type="Proteomes" id="UP000655830">
    <property type="component" value="Unassembled WGS sequence"/>
</dbReference>
<evidence type="ECO:0000256" key="1">
    <source>
        <dbReference type="SAM" id="Phobius"/>
    </source>
</evidence>
<organism evidence="3 4">
    <name type="scientific">Zhenhengia yiwuensis</name>
    <dbReference type="NCBI Taxonomy" id="2763666"/>
    <lineage>
        <taxon>Bacteria</taxon>
        <taxon>Bacillati</taxon>
        <taxon>Bacillota</taxon>
        <taxon>Clostridia</taxon>
        <taxon>Lachnospirales</taxon>
        <taxon>Lachnospiraceae</taxon>
        <taxon>Zhenhengia</taxon>
    </lineage>
</organism>
<dbReference type="PANTHER" id="PTHR21666:SF270">
    <property type="entry name" value="MUREIN HYDROLASE ACTIVATOR ENVC"/>
    <property type="match status" value="1"/>
</dbReference>
<evidence type="ECO:0000313" key="4">
    <source>
        <dbReference type="Proteomes" id="UP000655830"/>
    </source>
</evidence>
<dbReference type="PANTHER" id="PTHR21666">
    <property type="entry name" value="PEPTIDASE-RELATED"/>
    <property type="match status" value="1"/>
</dbReference>
<dbReference type="Pfam" id="PF01551">
    <property type="entry name" value="Peptidase_M23"/>
    <property type="match status" value="1"/>
</dbReference>
<dbReference type="RefSeq" id="WP_249332659.1">
    <property type="nucleotide sequence ID" value="NZ_JACRSY010000012.1"/>
</dbReference>
<reference evidence="3" key="1">
    <citation type="submission" date="2020-08" db="EMBL/GenBank/DDBJ databases">
        <title>Genome public.</title>
        <authorList>
            <person name="Liu C."/>
            <person name="Sun Q."/>
        </authorList>
    </citation>
    <scope>NUCLEOTIDE SEQUENCE</scope>
    <source>
        <strain evidence="3">NSJ-12</strain>
    </source>
</reference>
<dbReference type="CDD" id="cd12797">
    <property type="entry name" value="M23_peptidase"/>
    <property type="match status" value="1"/>
</dbReference>
<evidence type="ECO:0000259" key="2">
    <source>
        <dbReference type="Pfam" id="PF01551"/>
    </source>
</evidence>
<gene>
    <name evidence="3" type="ORF">H8718_09200</name>
</gene>
<keyword evidence="1" id="KW-0812">Transmembrane</keyword>
<proteinExistence type="predicted"/>
<dbReference type="AlphaFoldDB" id="A0A926EJI9"/>
<feature type="domain" description="M23ase beta-sheet core" evidence="2">
    <location>
        <begin position="167"/>
        <end position="275"/>
    </location>
</feature>
<comment type="caution">
    <text evidence="3">The sequence shown here is derived from an EMBL/GenBank/DDBJ whole genome shotgun (WGS) entry which is preliminary data.</text>
</comment>
<dbReference type="InterPro" id="IPR016047">
    <property type="entry name" value="M23ase_b-sheet_dom"/>
</dbReference>
<protein>
    <submittedName>
        <fullName evidence="3">M23 family metallopeptidase</fullName>
    </submittedName>
</protein>
<name>A0A926EJI9_9FIRM</name>
<keyword evidence="1" id="KW-0472">Membrane</keyword>
<evidence type="ECO:0000313" key="3">
    <source>
        <dbReference type="EMBL" id="MBC8579705.1"/>
    </source>
</evidence>
<feature type="transmembrane region" description="Helical" evidence="1">
    <location>
        <begin position="12"/>
        <end position="31"/>
    </location>
</feature>
<dbReference type="Gene3D" id="2.70.70.10">
    <property type="entry name" value="Glucose Permease (Domain IIA)"/>
    <property type="match status" value="1"/>
</dbReference>
<sequence>MNKLKDFTKKYGFYLAVGVISVSAVGAAIVLSQNTTQVDNPNGAYVEDVLDQNVDVEEDNLEDVGLTGDEASETLEPSTSDEIIEVEEGNVDESVDVASNPAEAPKESEDDLVAETFSSTTADQEETPFFAEGDNMVWPVDGEVIVPFKDDSTSHWYSTALEQTMRTYGICISADEGEAIKAPAKGVVVDIIDDATTLDSMKLVGNVGQVIVIDHGNGYTTELGIQEGTADMDLLGQTVDAMQVLGEAGKATGPFADLGTNVYMRVKHGDDYVDPTTILGMREEVAGVDMGHTAD</sequence>
<keyword evidence="4" id="KW-1185">Reference proteome</keyword>
<dbReference type="InterPro" id="IPR050570">
    <property type="entry name" value="Cell_wall_metabolism_enzyme"/>
</dbReference>